<dbReference type="AlphaFoldDB" id="A0A2P7NRK3"/>
<keyword evidence="1" id="KW-0472">Membrane</keyword>
<protein>
    <submittedName>
        <fullName evidence="2">Uncharacterized protein</fullName>
    </submittedName>
</protein>
<evidence type="ECO:0000313" key="3">
    <source>
        <dbReference type="Proteomes" id="UP000241912"/>
    </source>
</evidence>
<feature type="transmembrane region" description="Helical" evidence="1">
    <location>
        <begin position="65"/>
        <end position="85"/>
    </location>
</feature>
<accession>A0A2P7NRK3</accession>
<keyword evidence="3" id="KW-1185">Reference proteome</keyword>
<organism evidence="2 3">
    <name type="scientific">Nitrosomonas supralitoralis</name>
    <dbReference type="NCBI Taxonomy" id="2116706"/>
    <lineage>
        <taxon>Bacteria</taxon>
        <taxon>Pseudomonadati</taxon>
        <taxon>Pseudomonadota</taxon>
        <taxon>Betaproteobacteria</taxon>
        <taxon>Nitrosomonadales</taxon>
        <taxon>Nitrosomonadaceae</taxon>
        <taxon>Nitrosomonas</taxon>
    </lineage>
</organism>
<feature type="transmembrane region" description="Helical" evidence="1">
    <location>
        <begin position="122"/>
        <end position="143"/>
    </location>
</feature>
<evidence type="ECO:0000256" key="1">
    <source>
        <dbReference type="SAM" id="Phobius"/>
    </source>
</evidence>
<dbReference type="Proteomes" id="UP000241912">
    <property type="component" value="Unassembled WGS sequence"/>
</dbReference>
<sequence>MCRGEHIDATTIARQDMLLKYLWSSVDTVKYYRLRIPILVGFINLAIVSFVYQNTSIPSSEIDKVVFGTANILVMGLGLGGMYSIQLTYKAFGRRMMHLYKSMSMDNDKYFTGETVIWAQGIWWSCYLSIIIFGLFSAAAILLKPISTVC</sequence>
<dbReference type="EMBL" id="PXXU01000077">
    <property type="protein sequence ID" value="PSJ16067.1"/>
    <property type="molecule type" value="Genomic_DNA"/>
</dbReference>
<evidence type="ECO:0000313" key="2">
    <source>
        <dbReference type="EMBL" id="PSJ16067.1"/>
    </source>
</evidence>
<reference evidence="2 3" key="1">
    <citation type="submission" date="2018-03" db="EMBL/GenBank/DDBJ databases">
        <title>Draft genome of Nitrosomonas supralitoralis APG5.</title>
        <authorList>
            <person name="Urakawa H."/>
            <person name="Lopez J.V."/>
        </authorList>
    </citation>
    <scope>NUCLEOTIDE SEQUENCE [LARGE SCALE GENOMIC DNA]</scope>
    <source>
        <strain evidence="2 3">APG5</strain>
    </source>
</reference>
<name>A0A2P7NRK3_9PROT</name>
<keyword evidence="1" id="KW-1133">Transmembrane helix</keyword>
<feature type="transmembrane region" description="Helical" evidence="1">
    <location>
        <begin position="34"/>
        <end position="53"/>
    </location>
</feature>
<gene>
    <name evidence="2" type="ORF">C7H79_15585</name>
</gene>
<keyword evidence="1" id="KW-0812">Transmembrane</keyword>
<comment type="caution">
    <text evidence="2">The sequence shown here is derived from an EMBL/GenBank/DDBJ whole genome shotgun (WGS) entry which is preliminary data.</text>
</comment>
<proteinExistence type="predicted"/>